<protein>
    <submittedName>
        <fullName evidence="1">Uncharacterized protein</fullName>
    </submittedName>
</protein>
<gene>
    <name evidence="1" type="ORF">U9M48_014072</name>
</gene>
<dbReference type="AlphaFoldDB" id="A0AAQ3T0V0"/>
<organism evidence="1 2">
    <name type="scientific">Paspalum notatum var. saurae</name>
    <dbReference type="NCBI Taxonomy" id="547442"/>
    <lineage>
        <taxon>Eukaryota</taxon>
        <taxon>Viridiplantae</taxon>
        <taxon>Streptophyta</taxon>
        <taxon>Embryophyta</taxon>
        <taxon>Tracheophyta</taxon>
        <taxon>Spermatophyta</taxon>
        <taxon>Magnoliopsida</taxon>
        <taxon>Liliopsida</taxon>
        <taxon>Poales</taxon>
        <taxon>Poaceae</taxon>
        <taxon>PACMAD clade</taxon>
        <taxon>Panicoideae</taxon>
        <taxon>Andropogonodae</taxon>
        <taxon>Paspaleae</taxon>
        <taxon>Paspalinae</taxon>
        <taxon>Paspalum</taxon>
    </lineage>
</organism>
<evidence type="ECO:0000313" key="2">
    <source>
        <dbReference type="Proteomes" id="UP001341281"/>
    </source>
</evidence>
<proteinExistence type="predicted"/>
<keyword evidence="2" id="KW-1185">Reference proteome</keyword>
<accession>A0AAQ3T0V0</accession>
<name>A0AAQ3T0V0_PASNO</name>
<reference evidence="1 2" key="1">
    <citation type="submission" date="2024-02" db="EMBL/GenBank/DDBJ databases">
        <title>High-quality chromosome-scale genome assembly of Pensacola bahiagrass (Paspalum notatum Flugge var. saurae).</title>
        <authorList>
            <person name="Vega J.M."/>
            <person name="Podio M."/>
            <person name="Orjuela J."/>
            <person name="Siena L.A."/>
            <person name="Pessino S.C."/>
            <person name="Combes M.C."/>
            <person name="Mariac C."/>
            <person name="Albertini E."/>
            <person name="Pupilli F."/>
            <person name="Ortiz J.P.A."/>
            <person name="Leblanc O."/>
        </authorList>
    </citation>
    <scope>NUCLEOTIDE SEQUENCE [LARGE SCALE GENOMIC DNA]</scope>
    <source>
        <strain evidence="1">R1</strain>
        <tissue evidence="1">Leaf</tissue>
    </source>
</reference>
<dbReference type="Proteomes" id="UP001341281">
    <property type="component" value="Chromosome 03"/>
</dbReference>
<evidence type="ECO:0000313" key="1">
    <source>
        <dbReference type="EMBL" id="WVZ64574.1"/>
    </source>
</evidence>
<sequence>MAIGMVACTHIYTDTITASVAHDRSQVLWRGHGGRKLWQRHLALQHAHRQPDGRPQVAVRMGARQADDHHTLHFAVVEVAAHPLVGGIHNDSSPIQAPDPLHEAHPALEDDAEAVDVRLRPRAAGEEALGVHVAHGAREVGGVGAAAVVEEPREAEVAQLGAEPNPSTILNLQQGTRHPLNEDGWVVEVGVKAAIGHQFVHQQQLPALVAPPYELNKVPVPQPAYDLNLRGVLFPALNRTP</sequence>
<dbReference type="EMBL" id="CP144747">
    <property type="protein sequence ID" value="WVZ64574.1"/>
    <property type="molecule type" value="Genomic_DNA"/>
</dbReference>